<dbReference type="SUPFAM" id="SSF55347">
    <property type="entry name" value="Glyceraldehyde-3-phosphate dehydrogenase-like, C-terminal domain"/>
    <property type="match status" value="1"/>
</dbReference>
<gene>
    <name evidence="3" type="primary">ycjS</name>
    <name evidence="3" type="ORF">ERS428554_01098</name>
</gene>
<dbReference type="InterPro" id="IPR036291">
    <property type="entry name" value="NAD(P)-bd_dom_sf"/>
</dbReference>
<dbReference type="Gene3D" id="3.30.360.10">
    <property type="entry name" value="Dihydrodipicolinate Reductase, domain 2"/>
    <property type="match status" value="1"/>
</dbReference>
<evidence type="ECO:0000259" key="1">
    <source>
        <dbReference type="Pfam" id="PF01408"/>
    </source>
</evidence>
<feature type="domain" description="Gfo/Idh/MocA-like oxidoreductase N-terminal" evidence="1">
    <location>
        <begin position="10"/>
        <end position="131"/>
    </location>
</feature>
<dbReference type="InterPro" id="IPR052515">
    <property type="entry name" value="Gfo/Idh/MocA_Oxidoreductase"/>
</dbReference>
<protein>
    <submittedName>
        <fullName evidence="3">Dehydrogenase</fullName>
        <ecNumber evidence="3">1.-.-.-</ecNumber>
    </submittedName>
</protein>
<dbReference type="GO" id="GO:0000166">
    <property type="term" value="F:nucleotide binding"/>
    <property type="evidence" value="ECO:0007669"/>
    <property type="project" value="InterPro"/>
</dbReference>
<dbReference type="Pfam" id="PF02894">
    <property type="entry name" value="GFO_IDH_MocA_C"/>
    <property type="match status" value="1"/>
</dbReference>
<organism evidence="3 4">
    <name type="scientific">Shigella sonnei</name>
    <dbReference type="NCBI Taxonomy" id="624"/>
    <lineage>
        <taxon>Bacteria</taxon>
        <taxon>Pseudomonadati</taxon>
        <taxon>Pseudomonadota</taxon>
        <taxon>Gammaproteobacteria</taxon>
        <taxon>Enterobacterales</taxon>
        <taxon>Enterobacteriaceae</taxon>
        <taxon>Shigella</taxon>
    </lineage>
</organism>
<dbReference type="PANTHER" id="PTHR43249">
    <property type="entry name" value="UDP-N-ACETYL-2-AMINO-2-DEOXY-D-GLUCURONATE OXIDASE"/>
    <property type="match status" value="1"/>
</dbReference>
<proteinExistence type="predicted"/>
<dbReference type="RefSeq" id="WP_052939592.1">
    <property type="nucleotide sequence ID" value="NZ_CWTN01000016.1"/>
</dbReference>
<comment type="caution">
    <text evidence="3">The sequence shown here is derived from an EMBL/GenBank/DDBJ whole genome shotgun (WGS) entry which is preliminary data.</text>
</comment>
<dbReference type="InterPro" id="IPR004104">
    <property type="entry name" value="Gfo/Idh/MocA-like_OxRdtase_C"/>
</dbReference>
<dbReference type="GO" id="GO:0016491">
    <property type="term" value="F:oxidoreductase activity"/>
    <property type="evidence" value="ECO:0007669"/>
    <property type="project" value="UniProtKB-KW"/>
</dbReference>
<dbReference type="Gene3D" id="3.40.50.720">
    <property type="entry name" value="NAD(P)-binding Rossmann-like Domain"/>
    <property type="match status" value="1"/>
</dbReference>
<dbReference type="SUPFAM" id="SSF51735">
    <property type="entry name" value="NAD(P)-binding Rossmann-fold domains"/>
    <property type="match status" value="1"/>
</dbReference>
<evidence type="ECO:0000313" key="4">
    <source>
        <dbReference type="Proteomes" id="UP000045991"/>
    </source>
</evidence>
<reference evidence="3 4" key="1">
    <citation type="submission" date="2015-07" db="EMBL/GenBank/DDBJ databases">
        <authorList>
            <consortium name="Pathogen Informatics"/>
        </authorList>
    </citation>
    <scope>NUCLEOTIDE SEQUENCE [LARGE SCALE GENOMIC DNA]</scope>
    <source>
        <strain evidence="3 4">20352044</strain>
    </source>
</reference>
<dbReference type="EC" id="1.-.-.-" evidence="3"/>
<dbReference type="Proteomes" id="UP000045991">
    <property type="component" value="Unassembled WGS sequence"/>
</dbReference>
<dbReference type="InterPro" id="IPR000683">
    <property type="entry name" value="Gfo/Idh/MocA-like_OxRdtase_N"/>
</dbReference>
<dbReference type="Pfam" id="PF01408">
    <property type="entry name" value="GFO_IDH_MocA"/>
    <property type="match status" value="1"/>
</dbReference>
<feature type="domain" description="Gfo/Idh/MocA-like oxidoreductase C-terminal" evidence="2">
    <location>
        <begin position="144"/>
        <end position="353"/>
    </location>
</feature>
<keyword evidence="3" id="KW-0560">Oxidoreductase</keyword>
<accession>A0AAV2WV77</accession>
<dbReference type="PANTHER" id="PTHR43249:SF1">
    <property type="entry name" value="D-GLUCOSIDE 3-DEHYDROGENASE"/>
    <property type="match status" value="1"/>
</dbReference>
<name>A0AAV2WV77_SHISO</name>
<evidence type="ECO:0000313" key="3">
    <source>
        <dbReference type="EMBL" id="CSK40805.1"/>
    </source>
</evidence>
<dbReference type="AlphaFoldDB" id="A0AAV2WV77"/>
<dbReference type="EMBL" id="CWXZ01000016">
    <property type="protein sequence ID" value="CSK40805.1"/>
    <property type="molecule type" value="Genomic_DNA"/>
</dbReference>
<sequence>MKSAMTSSPLRVAIIGAGQVADKVHASYYCTRNDLELVAVCDSRLSQAQAQALAEKYGNASVWDDPQAMLLAVKPDVVSVCSPNRFHYEHTLMALEAGCHVMCEKPLAMTPEQAREMCDTARKLGKVLAYDFHHRFALDTQQLREQVTNGVLGEIYVTTARALRRCGVPGWGVFTNKELQGGGPLIDIGIHMLDAAMYVLGFPAVKSVNAHSFQKIGTQKSCGQFGEWDPATYSVEDSLFGTIEFHNGGILWLETSFALNIREQSIMNVSFCGDKAGATLFPAHIYTDNNGELMTLMQRKMADDNRHLRSMEAFINHVQGKPVMIADAKQGYIIQQLVAALYQSAETGTRVEL</sequence>
<evidence type="ECO:0000259" key="2">
    <source>
        <dbReference type="Pfam" id="PF02894"/>
    </source>
</evidence>